<dbReference type="EMBL" id="GL945433">
    <property type="protein sequence ID" value="EGO25821.1"/>
    <property type="molecule type" value="Genomic_DNA"/>
</dbReference>
<proteinExistence type="predicted"/>
<dbReference type="Proteomes" id="UP000008064">
    <property type="component" value="Unassembled WGS sequence"/>
</dbReference>
<dbReference type="KEGG" id="sla:SERLADRAFT_369191"/>
<name>F8NU55_SERL9</name>
<reference evidence="1" key="1">
    <citation type="submission" date="2011-04" db="EMBL/GenBank/DDBJ databases">
        <title>Evolution of plant cell wall degrading machinery underlies the functional diversity of forest fungi.</title>
        <authorList>
            <consortium name="US DOE Joint Genome Institute (JGI-PGF)"/>
            <person name="Eastwood D.C."/>
            <person name="Floudas D."/>
            <person name="Binder M."/>
            <person name="Majcherczyk A."/>
            <person name="Schneider P."/>
            <person name="Aerts A."/>
            <person name="Asiegbu F.O."/>
            <person name="Baker S.E."/>
            <person name="Barry K."/>
            <person name="Bendiksby M."/>
            <person name="Blumentritt M."/>
            <person name="Coutinho P.M."/>
            <person name="Cullen D."/>
            <person name="Cullen D."/>
            <person name="Gathman A."/>
            <person name="Goodell B."/>
            <person name="Henrissat B."/>
            <person name="Ihrmark K."/>
            <person name="Kauserud H."/>
            <person name="Kohler A."/>
            <person name="LaButti K."/>
            <person name="Lapidus A."/>
            <person name="Lavin J.L."/>
            <person name="Lee Y.-H."/>
            <person name="Lindquist E."/>
            <person name="Lilly W."/>
            <person name="Lucas S."/>
            <person name="Morin E."/>
            <person name="Murat C."/>
            <person name="Oguiza J.A."/>
            <person name="Park J."/>
            <person name="Pisabarro A.G."/>
            <person name="Riley R."/>
            <person name="Rosling A."/>
            <person name="Salamov A."/>
            <person name="Schmidt O."/>
            <person name="Schmutz J."/>
            <person name="Skrede I."/>
            <person name="Stenlid J."/>
            <person name="Wiebenga A."/>
            <person name="Xie X."/>
            <person name="Kues U."/>
            <person name="Hibbett D.S."/>
            <person name="Hoffmeister D."/>
            <person name="Hogberg N."/>
            <person name="Martin F."/>
            <person name="Grigoriev I.V."/>
            <person name="Watkinson S.C."/>
        </authorList>
    </citation>
    <scope>NUCLEOTIDE SEQUENCE</scope>
    <source>
        <strain evidence="1">S7.9</strain>
    </source>
</reference>
<evidence type="ECO:0000313" key="1">
    <source>
        <dbReference type="EMBL" id="EGO25821.1"/>
    </source>
</evidence>
<gene>
    <name evidence="1" type="ORF">SERLADRAFT_369191</name>
</gene>
<protein>
    <submittedName>
        <fullName evidence="1">Uncharacterized protein</fullName>
    </submittedName>
</protein>
<accession>F8NU55</accession>
<dbReference type="RefSeq" id="XP_007317943.1">
    <property type="nucleotide sequence ID" value="XM_007317881.1"/>
</dbReference>
<dbReference type="GeneID" id="18810288"/>
<sequence length="70" mass="7941">MWASICRIASRNLIFGVKSKGKTEDVATRRLGPSALRDFAHKCQKIVHVRDGSPCHRNLSRLFRSVVIIH</sequence>
<dbReference type="HOGENOM" id="CLU_2759393_0_0_1"/>
<dbReference type="AlphaFoldDB" id="F8NU55"/>
<organism>
    <name type="scientific">Serpula lacrymans var. lacrymans (strain S7.9)</name>
    <name type="common">Dry rot fungus</name>
    <dbReference type="NCBI Taxonomy" id="578457"/>
    <lineage>
        <taxon>Eukaryota</taxon>
        <taxon>Fungi</taxon>
        <taxon>Dikarya</taxon>
        <taxon>Basidiomycota</taxon>
        <taxon>Agaricomycotina</taxon>
        <taxon>Agaricomycetes</taxon>
        <taxon>Agaricomycetidae</taxon>
        <taxon>Boletales</taxon>
        <taxon>Coniophorineae</taxon>
        <taxon>Serpulaceae</taxon>
        <taxon>Serpula</taxon>
    </lineage>
</organism>